<reference evidence="2 3" key="1">
    <citation type="journal article" date="2016" name="Nat. Commun.">
        <title>Thousands of microbial genomes shed light on interconnected biogeochemical processes in an aquifer system.</title>
        <authorList>
            <person name="Anantharaman K."/>
            <person name="Brown C.T."/>
            <person name="Hug L.A."/>
            <person name="Sharon I."/>
            <person name="Castelle C.J."/>
            <person name="Probst A.J."/>
            <person name="Thomas B.C."/>
            <person name="Singh A."/>
            <person name="Wilkins M.J."/>
            <person name="Karaoz U."/>
            <person name="Brodie E.L."/>
            <person name="Williams K.H."/>
            <person name="Hubbard S.S."/>
            <person name="Banfield J.F."/>
        </authorList>
    </citation>
    <scope>NUCLEOTIDE SEQUENCE [LARGE SCALE GENOMIC DNA]</scope>
</reference>
<feature type="transmembrane region" description="Helical" evidence="1">
    <location>
        <begin position="42"/>
        <end position="71"/>
    </location>
</feature>
<evidence type="ECO:0008006" key="4">
    <source>
        <dbReference type="Google" id="ProtNLM"/>
    </source>
</evidence>
<dbReference type="Gene3D" id="1.20.1250.20">
    <property type="entry name" value="MFS general substrate transporter like domains"/>
    <property type="match status" value="1"/>
</dbReference>
<dbReference type="EMBL" id="MFJZ01000010">
    <property type="protein sequence ID" value="OGG30654.1"/>
    <property type="molecule type" value="Genomic_DNA"/>
</dbReference>
<dbReference type="InterPro" id="IPR036259">
    <property type="entry name" value="MFS_trans_sf"/>
</dbReference>
<keyword evidence="1" id="KW-0472">Membrane</keyword>
<dbReference type="PANTHER" id="PTHR24002:SF3">
    <property type="entry name" value="SOLUTE CARRIER FAMILY 22 MEMBER 18"/>
    <property type="match status" value="1"/>
</dbReference>
<keyword evidence="1" id="KW-0812">Transmembrane</keyword>
<dbReference type="STRING" id="1798396.A2973_00105"/>
<accession>A0A1F6B137</accession>
<evidence type="ECO:0000313" key="3">
    <source>
        <dbReference type="Proteomes" id="UP000176409"/>
    </source>
</evidence>
<name>A0A1F6B137_9BACT</name>
<dbReference type="InterPro" id="IPR011701">
    <property type="entry name" value="MFS"/>
</dbReference>
<comment type="caution">
    <text evidence="2">The sequence shown here is derived from an EMBL/GenBank/DDBJ whole genome shotgun (WGS) entry which is preliminary data.</text>
</comment>
<dbReference type="Pfam" id="PF07690">
    <property type="entry name" value="MFS_1"/>
    <property type="match status" value="1"/>
</dbReference>
<dbReference type="Proteomes" id="UP000176409">
    <property type="component" value="Unassembled WGS sequence"/>
</dbReference>
<evidence type="ECO:0000313" key="2">
    <source>
        <dbReference type="EMBL" id="OGG30654.1"/>
    </source>
</evidence>
<organism evidence="2 3">
    <name type="scientific">Candidatus Gottesmanbacteria bacterium RIFCSPLOWO2_01_FULL_49_10</name>
    <dbReference type="NCBI Taxonomy" id="1798396"/>
    <lineage>
        <taxon>Bacteria</taxon>
        <taxon>Candidatus Gottesmaniibacteriota</taxon>
    </lineage>
</organism>
<dbReference type="AlphaFoldDB" id="A0A1F6B137"/>
<gene>
    <name evidence="2" type="ORF">A2973_00105</name>
</gene>
<dbReference type="SUPFAM" id="SSF103473">
    <property type="entry name" value="MFS general substrate transporter"/>
    <property type="match status" value="1"/>
</dbReference>
<evidence type="ECO:0000256" key="1">
    <source>
        <dbReference type="SAM" id="Phobius"/>
    </source>
</evidence>
<protein>
    <recommendedName>
        <fullName evidence="4">Major facilitator superfamily (MFS) profile domain-containing protein</fullName>
    </recommendedName>
</protein>
<keyword evidence="1" id="KW-1133">Transmembrane helix</keyword>
<feature type="transmembrane region" description="Helical" evidence="1">
    <location>
        <begin position="199"/>
        <end position="219"/>
    </location>
</feature>
<dbReference type="GO" id="GO:0022857">
    <property type="term" value="F:transmembrane transporter activity"/>
    <property type="evidence" value="ECO:0007669"/>
    <property type="project" value="InterPro"/>
</dbReference>
<feature type="transmembrane region" description="Helical" evidence="1">
    <location>
        <begin position="114"/>
        <end position="144"/>
    </location>
</feature>
<sequence length="229" mass="25500">MSFLNVLSVLLFFPETRARVEERFVIRWGQSVHNIYRAFTTRGIHTLFITSLLFQGGLSFLFTFFSVYLIRKFSFTQGNIGDYFAYIGLWVVITQAVVTRAISKRFPEALVLRVTLLGCAIATFCFFLPSAWWGLLVVTPFFAINNGLTQANMVSLISRSADSSIQGEMMGINASVQAIAQAVPPILSGLVASQISPEAPIIISSLIVGASWLFFMTSFRREQTASRVQ</sequence>
<dbReference type="PANTHER" id="PTHR24002">
    <property type="entry name" value="SOLUTE CARRIER FAMILY 22 MEMBER 18"/>
    <property type="match status" value="1"/>
</dbReference>
<proteinExistence type="predicted"/>
<feature type="transmembrane region" description="Helical" evidence="1">
    <location>
        <begin position="83"/>
        <end position="102"/>
    </location>
</feature>